<proteinExistence type="predicted"/>
<evidence type="ECO:0000313" key="4">
    <source>
        <dbReference type="Proteomes" id="UP000295818"/>
    </source>
</evidence>
<dbReference type="PANTHER" id="PTHR42912:SF94">
    <property type="entry name" value="METHYLTRANSFERASE TYPE 11 DOMAIN-CONTAINING PROTEIN"/>
    <property type="match status" value="1"/>
</dbReference>
<dbReference type="Proteomes" id="UP000295818">
    <property type="component" value="Unassembled WGS sequence"/>
</dbReference>
<dbReference type="InterPro" id="IPR041698">
    <property type="entry name" value="Methyltransf_25"/>
</dbReference>
<dbReference type="InterPro" id="IPR029063">
    <property type="entry name" value="SAM-dependent_MTases_sf"/>
</dbReference>
<dbReference type="PANTHER" id="PTHR42912">
    <property type="entry name" value="METHYLTRANSFERASE"/>
    <property type="match status" value="1"/>
</dbReference>
<dbReference type="GO" id="GO:0008168">
    <property type="term" value="F:methyltransferase activity"/>
    <property type="evidence" value="ECO:0007669"/>
    <property type="project" value="UniProtKB-KW"/>
</dbReference>
<dbReference type="Pfam" id="PF13649">
    <property type="entry name" value="Methyltransf_25"/>
    <property type="match status" value="1"/>
</dbReference>
<reference evidence="3 4" key="1">
    <citation type="journal article" date="2015" name="Stand. Genomic Sci.">
        <title>Genomic Encyclopedia of Bacterial and Archaeal Type Strains, Phase III: the genomes of soil and plant-associated and newly described type strains.</title>
        <authorList>
            <person name="Whitman W.B."/>
            <person name="Woyke T."/>
            <person name="Klenk H.P."/>
            <person name="Zhou Y."/>
            <person name="Lilburn T.G."/>
            <person name="Beck B.J."/>
            <person name="De Vos P."/>
            <person name="Vandamme P."/>
            <person name="Eisen J.A."/>
            <person name="Garrity G."/>
            <person name="Hugenholtz P."/>
            <person name="Kyrpides N.C."/>
        </authorList>
    </citation>
    <scope>NUCLEOTIDE SEQUENCE [LARGE SCALE GENOMIC DNA]</scope>
    <source>
        <strain evidence="3 4">VKM Ac-2538</strain>
    </source>
</reference>
<feature type="compositionally biased region" description="Basic residues" evidence="1">
    <location>
        <begin position="187"/>
        <end position="199"/>
    </location>
</feature>
<dbReference type="Gene3D" id="3.40.50.150">
    <property type="entry name" value="Vaccinia Virus protein VP39"/>
    <property type="match status" value="1"/>
</dbReference>
<feature type="region of interest" description="Disordered" evidence="1">
    <location>
        <begin position="180"/>
        <end position="199"/>
    </location>
</feature>
<gene>
    <name evidence="3" type="ORF">EV644_12028</name>
</gene>
<dbReference type="GO" id="GO:0032259">
    <property type="term" value="P:methylation"/>
    <property type="evidence" value="ECO:0007669"/>
    <property type="project" value="UniProtKB-KW"/>
</dbReference>
<accession>A0ABY2BB97</accession>
<keyword evidence="3" id="KW-0489">Methyltransferase</keyword>
<dbReference type="CDD" id="cd02440">
    <property type="entry name" value="AdoMet_MTases"/>
    <property type="match status" value="1"/>
</dbReference>
<keyword evidence="3" id="KW-0808">Transferase</keyword>
<evidence type="ECO:0000256" key="1">
    <source>
        <dbReference type="SAM" id="MobiDB-lite"/>
    </source>
</evidence>
<protein>
    <submittedName>
        <fullName evidence="3">Methyltransferase family protein</fullName>
    </submittedName>
</protein>
<evidence type="ECO:0000313" key="3">
    <source>
        <dbReference type="EMBL" id="TCO14404.1"/>
    </source>
</evidence>
<dbReference type="SUPFAM" id="SSF53335">
    <property type="entry name" value="S-adenosyl-L-methionine-dependent methyltransferases"/>
    <property type="match status" value="1"/>
</dbReference>
<dbReference type="InterPro" id="IPR050508">
    <property type="entry name" value="Methyltransf_Superfamily"/>
</dbReference>
<organism evidence="3 4">
    <name type="scientific">Kribbella orskensis</name>
    <dbReference type="NCBI Taxonomy" id="2512216"/>
    <lineage>
        <taxon>Bacteria</taxon>
        <taxon>Bacillati</taxon>
        <taxon>Actinomycetota</taxon>
        <taxon>Actinomycetes</taxon>
        <taxon>Propionibacteriales</taxon>
        <taxon>Kribbellaceae</taxon>
        <taxon>Kribbella</taxon>
    </lineage>
</organism>
<evidence type="ECO:0000259" key="2">
    <source>
        <dbReference type="Pfam" id="PF13649"/>
    </source>
</evidence>
<dbReference type="EMBL" id="SLWM01000020">
    <property type="protein sequence ID" value="TCO14404.1"/>
    <property type="molecule type" value="Genomic_DNA"/>
</dbReference>
<feature type="domain" description="Methyltransferase" evidence="2">
    <location>
        <begin position="43"/>
        <end position="134"/>
    </location>
</feature>
<keyword evidence="4" id="KW-1185">Reference proteome</keyword>
<comment type="caution">
    <text evidence="3">The sequence shown here is derived from an EMBL/GenBank/DDBJ whole genome shotgun (WGS) entry which is preliminary data.</text>
</comment>
<name>A0ABY2BB97_9ACTN</name>
<sequence>MDDLTLHAYDHAATAFADDWDSQPAGTDLQELVLRHFRRPGLVADIGCGSGRDAAWLSANGFDVVGFEPSARLLAEARRRHPEVEFQSAALPELANIPAESFDNVLCETVIMHLDPRSAIEAASRLIDIVKPGGTLYLTWRVTEGEDQRDDSGRRYAVVDAAGVRTALAPAELLLDEEVTSSSSGKTIHRVIARKPQQR</sequence>
<dbReference type="RefSeq" id="WP_132194306.1">
    <property type="nucleotide sequence ID" value="NZ_SLWM01000020.1"/>
</dbReference>